<comment type="caution">
    <text evidence="1">The sequence shown here is derived from an EMBL/GenBank/DDBJ whole genome shotgun (WGS) entry which is preliminary data.</text>
</comment>
<organism evidence="1 2">
    <name type="scientific">Lacrimispora defluvii</name>
    <dbReference type="NCBI Taxonomy" id="2719233"/>
    <lineage>
        <taxon>Bacteria</taxon>
        <taxon>Bacillati</taxon>
        <taxon>Bacillota</taxon>
        <taxon>Clostridia</taxon>
        <taxon>Lachnospirales</taxon>
        <taxon>Lachnospiraceae</taxon>
        <taxon>Lacrimispora</taxon>
    </lineage>
</organism>
<protein>
    <submittedName>
        <fullName evidence="1">Uncharacterized protein</fullName>
    </submittedName>
</protein>
<evidence type="ECO:0000313" key="2">
    <source>
        <dbReference type="Proteomes" id="UP000539052"/>
    </source>
</evidence>
<gene>
    <name evidence="1" type="ORF">G9470_22080</name>
</gene>
<keyword evidence="2" id="KW-1185">Reference proteome</keyword>
<dbReference type="EMBL" id="JAAOXG010000059">
    <property type="protein sequence ID" value="NNJ32457.1"/>
    <property type="molecule type" value="Genomic_DNA"/>
</dbReference>
<reference evidence="1 2" key="1">
    <citation type="submission" date="2020-03" db="EMBL/GenBank/DDBJ databases">
        <title>Genome Sequence of industrial isolate, B5A.</title>
        <authorList>
            <person name="Sharma S."/>
            <person name="Patil P.B."/>
            <person name="Korpole S."/>
        </authorList>
    </citation>
    <scope>NUCLEOTIDE SEQUENCE [LARGE SCALE GENOMIC DNA]</scope>
    <source>
        <strain evidence="1 2">PI-S10-B5A</strain>
    </source>
</reference>
<proteinExistence type="predicted"/>
<evidence type="ECO:0000313" key="1">
    <source>
        <dbReference type="EMBL" id="NNJ32457.1"/>
    </source>
</evidence>
<accession>A0ABX1VVP1</accession>
<name>A0ABX1VVP1_9FIRM</name>
<dbReference type="Proteomes" id="UP000539052">
    <property type="component" value="Unassembled WGS sequence"/>
</dbReference>
<dbReference type="RefSeq" id="WP_170823530.1">
    <property type="nucleotide sequence ID" value="NZ_JAAOXG010000059.1"/>
</dbReference>
<sequence length="168" mass="19481">MATTKSIRLNARAEKMFNVIKSCYEYCGGISDTEILLNGLEILFEQVTEELNDYFKTTMERGIEMVEDNHSALSLFYSICNILEVLSTSEGDTLQGQFHEFLLVNEGESQIYSVDNESKERYPRTPQYIKAWEKICESERKTSGIDEDRLGELLEFIGDVYREHFTEK</sequence>